<dbReference type="PANTHER" id="PTHR10334">
    <property type="entry name" value="CYSTEINE-RICH SECRETORY PROTEIN-RELATED"/>
    <property type="match status" value="1"/>
</dbReference>
<dbReference type="PRINTS" id="PR00837">
    <property type="entry name" value="V5TPXLIKE"/>
</dbReference>
<evidence type="ECO:0000259" key="3">
    <source>
        <dbReference type="SMART" id="SM00198"/>
    </source>
</evidence>
<feature type="region of interest" description="Disordered" evidence="1">
    <location>
        <begin position="70"/>
        <end position="113"/>
    </location>
</feature>
<evidence type="ECO:0000313" key="4">
    <source>
        <dbReference type="EMBL" id="KAF2801373.1"/>
    </source>
</evidence>
<protein>
    <submittedName>
        <fullName evidence="4 6">PR-1-like protein</fullName>
    </submittedName>
</protein>
<feature type="chain" id="PRO_5044628745" evidence="2">
    <location>
        <begin position="17"/>
        <end position="303"/>
    </location>
</feature>
<evidence type="ECO:0000256" key="1">
    <source>
        <dbReference type="SAM" id="MobiDB-lite"/>
    </source>
</evidence>
<reference evidence="6" key="3">
    <citation type="submission" date="2025-04" db="UniProtKB">
        <authorList>
            <consortium name="RefSeq"/>
        </authorList>
    </citation>
    <scope>IDENTIFICATION</scope>
    <source>
        <strain evidence="6">CBS 304.34</strain>
    </source>
</reference>
<dbReference type="PROSITE" id="PS01009">
    <property type="entry name" value="CRISP_1"/>
    <property type="match status" value="1"/>
</dbReference>
<feature type="compositionally biased region" description="Low complexity" evidence="1">
    <location>
        <begin position="91"/>
        <end position="113"/>
    </location>
</feature>
<dbReference type="EMBL" id="MU003731">
    <property type="protein sequence ID" value="KAF2801373.1"/>
    <property type="molecule type" value="Genomic_DNA"/>
</dbReference>
<keyword evidence="2" id="KW-0732">Signal</keyword>
<dbReference type="AlphaFoldDB" id="A0A6A6XYP5"/>
<accession>A0A6A6XYP5</accession>
<feature type="signal peptide" evidence="2">
    <location>
        <begin position="1"/>
        <end position="16"/>
    </location>
</feature>
<dbReference type="OrthoDB" id="337038at2759"/>
<dbReference type="Gene3D" id="3.40.33.10">
    <property type="entry name" value="CAP"/>
    <property type="match status" value="1"/>
</dbReference>
<keyword evidence="5" id="KW-1185">Reference proteome</keyword>
<dbReference type="GeneID" id="54454483"/>
<evidence type="ECO:0000313" key="6">
    <source>
        <dbReference type="RefSeq" id="XP_033568337.1"/>
    </source>
</evidence>
<dbReference type="RefSeq" id="XP_033568337.1">
    <property type="nucleotide sequence ID" value="XM_033713590.1"/>
</dbReference>
<evidence type="ECO:0000313" key="5">
    <source>
        <dbReference type="Proteomes" id="UP000504636"/>
    </source>
</evidence>
<reference evidence="6" key="2">
    <citation type="submission" date="2020-04" db="EMBL/GenBank/DDBJ databases">
        <authorList>
            <consortium name="NCBI Genome Project"/>
        </authorList>
    </citation>
    <scope>NUCLEOTIDE SEQUENCE</scope>
    <source>
        <strain evidence="6">CBS 304.34</strain>
    </source>
</reference>
<dbReference type="SUPFAM" id="SSF55797">
    <property type="entry name" value="PR-1-like"/>
    <property type="match status" value="1"/>
</dbReference>
<dbReference type="Pfam" id="PF00188">
    <property type="entry name" value="CAP"/>
    <property type="match status" value="1"/>
</dbReference>
<dbReference type="InterPro" id="IPR014044">
    <property type="entry name" value="CAP_dom"/>
</dbReference>
<feature type="compositionally biased region" description="Polar residues" evidence="1">
    <location>
        <begin position="77"/>
        <end position="90"/>
    </location>
</feature>
<gene>
    <name evidence="4 6" type="ORF">BDZ99DRAFT_239296</name>
</gene>
<dbReference type="InterPro" id="IPR001283">
    <property type="entry name" value="CRISP-related"/>
</dbReference>
<dbReference type="SMART" id="SM00198">
    <property type="entry name" value="SCP"/>
    <property type="match status" value="1"/>
</dbReference>
<sequence>MKLLVLGVAFAALASTSPIVPRDNGVYTDVVWFTVEKIVTVTASQLAPTTVPISVADSPGYNHVSISDVRHHHEPSHLSSTTVSRSTIQEPASSKQASSAAAPPASSPSLASNSPGIAACHSNPTTYQAKVLDAHNCHRANNSAPAVSWDDALAATAQKIAETCIYAHSMDVDGGGYGQNIAAGTEAARVDWIITEGFYNGEVNAYPEASYGADNPDMTHFKSWGHYSQVVWKSTTHAVCYTKDCTGSGKGPKGLEGVTADCTPFFTVCNYKGPGNFGGEYGKNVGRPKGYATVHGKGWKPPK</sequence>
<evidence type="ECO:0000256" key="2">
    <source>
        <dbReference type="SAM" id="SignalP"/>
    </source>
</evidence>
<dbReference type="InterPro" id="IPR018244">
    <property type="entry name" value="Allrgn_V5/Tpx1_CS"/>
</dbReference>
<organism evidence="4">
    <name type="scientific">Mytilinidion resinicola</name>
    <dbReference type="NCBI Taxonomy" id="574789"/>
    <lineage>
        <taxon>Eukaryota</taxon>
        <taxon>Fungi</taxon>
        <taxon>Dikarya</taxon>
        <taxon>Ascomycota</taxon>
        <taxon>Pezizomycotina</taxon>
        <taxon>Dothideomycetes</taxon>
        <taxon>Pleosporomycetidae</taxon>
        <taxon>Mytilinidiales</taxon>
        <taxon>Mytilinidiaceae</taxon>
        <taxon>Mytilinidion</taxon>
    </lineage>
</organism>
<dbReference type="InterPro" id="IPR035940">
    <property type="entry name" value="CAP_sf"/>
</dbReference>
<dbReference type="Proteomes" id="UP000504636">
    <property type="component" value="Unplaced"/>
</dbReference>
<dbReference type="GO" id="GO:0005576">
    <property type="term" value="C:extracellular region"/>
    <property type="evidence" value="ECO:0007669"/>
    <property type="project" value="InterPro"/>
</dbReference>
<feature type="domain" description="SCP" evidence="3">
    <location>
        <begin position="126"/>
        <end position="279"/>
    </location>
</feature>
<name>A0A6A6XYP5_9PEZI</name>
<dbReference type="CDD" id="cd05380">
    <property type="entry name" value="CAP_euk"/>
    <property type="match status" value="1"/>
</dbReference>
<proteinExistence type="predicted"/>
<reference evidence="4 6" key="1">
    <citation type="journal article" date="2020" name="Stud. Mycol.">
        <title>101 Dothideomycetes genomes: a test case for predicting lifestyles and emergence of pathogens.</title>
        <authorList>
            <person name="Haridas S."/>
            <person name="Albert R."/>
            <person name="Binder M."/>
            <person name="Bloem J."/>
            <person name="Labutti K."/>
            <person name="Salamov A."/>
            <person name="Andreopoulos B."/>
            <person name="Baker S."/>
            <person name="Barry K."/>
            <person name="Bills G."/>
            <person name="Bluhm B."/>
            <person name="Cannon C."/>
            <person name="Castanera R."/>
            <person name="Culley D."/>
            <person name="Daum C."/>
            <person name="Ezra D."/>
            <person name="Gonzalez J."/>
            <person name="Henrissat B."/>
            <person name="Kuo A."/>
            <person name="Liang C."/>
            <person name="Lipzen A."/>
            <person name="Lutzoni F."/>
            <person name="Magnuson J."/>
            <person name="Mondo S."/>
            <person name="Nolan M."/>
            <person name="Ohm R."/>
            <person name="Pangilinan J."/>
            <person name="Park H.-J."/>
            <person name="Ramirez L."/>
            <person name="Alfaro M."/>
            <person name="Sun H."/>
            <person name="Tritt A."/>
            <person name="Yoshinaga Y."/>
            <person name="Zwiers L.-H."/>
            <person name="Turgeon B."/>
            <person name="Goodwin S."/>
            <person name="Spatafora J."/>
            <person name="Crous P."/>
            <person name="Grigoriev I."/>
        </authorList>
    </citation>
    <scope>NUCLEOTIDE SEQUENCE</scope>
    <source>
        <strain evidence="4 6">CBS 304.34</strain>
    </source>
</reference>